<protein>
    <submittedName>
        <fullName evidence="1">Uncharacterized protein</fullName>
    </submittedName>
</protein>
<dbReference type="GeneID" id="38138775"/>
<evidence type="ECO:0000313" key="2">
    <source>
        <dbReference type="Proteomes" id="UP000253729"/>
    </source>
</evidence>
<accession>A0A3F3QIH5</accession>
<proteinExistence type="predicted"/>
<name>A0A3F3QIH5_9EURO</name>
<gene>
    <name evidence="1" type="ORF">BDQ94DRAFT_165852</name>
</gene>
<keyword evidence="2" id="KW-1185">Reference proteome</keyword>
<organism evidence="1 2">
    <name type="scientific">Aspergillus welwitschiae</name>
    <dbReference type="NCBI Taxonomy" id="1341132"/>
    <lineage>
        <taxon>Eukaryota</taxon>
        <taxon>Fungi</taxon>
        <taxon>Dikarya</taxon>
        <taxon>Ascomycota</taxon>
        <taxon>Pezizomycotina</taxon>
        <taxon>Eurotiomycetes</taxon>
        <taxon>Eurotiomycetidae</taxon>
        <taxon>Eurotiales</taxon>
        <taxon>Aspergillaceae</taxon>
        <taxon>Aspergillus</taxon>
        <taxon>Aspergillus subgen. Circumdati</taxon>
    </lineage>
</organism>
<dbReference type="AlphaFoldDB" id="A0A3F3QIH5"/>
<reference evidence="1 2" key="1">
    <citation type="submission" date="2018-07" db="EMBL/GenBank/DDBJ databases">
        <title>The genomes of Aspergillus section Nigri reveals drivers in fungal speciation.</title>
        <authorList>
            <consortium name="DOE Joint Genome Institute"/>
            <person name="Vesth T.C."/>
            <person name="Nybo J."/>
            <person name="Theobald S."/>
            <person name="Brandl J."/>
            <person name="Frisvad J.C."/>
            <person name="Nielsen K.F."/>
            <person name="Lyhne E.K."/>
            <person name="Kogle M.E."/>
            <person name="Kuo A."/>
            <person name="Riley R."/>
            <person name="Clum A."/>
            <person name="Nolan M."/>
            <person name="Lipzen A."/>
            <person name="Salamov A."/>
            <person name="Henrissat B."/>
            <person name="Wiebenga A."/>
            <person name="De vries R.P."/>
            <person name="Grigoriev I.V."/>
            <person name="Mortensen U.H."/>
            <person name="Andersen M.R."/>
            <person name="Baker S.E."/>
        </authorList>
    </citation>
    <scope>NUCLEOTIDE SEQUENCE [LARGE SCALE GENOMIC DNA]</scope>
    <source>
        <strain evidence="1 2">CBS 139.54b</strain>
    </source>
</reference>
<dbReference type="Proteomes" id="UP000253729">
    <property type="component" value="Unassembled WGS sequence"/>
</dbReference>
<dbReference type="EMBL" id="KZ852033">
    <property type="protein sequence ID" value="RDH38749.1"/>
    <property type="molecule type" value="Genomic_DNA"/>
</dbReference>
<dbReference type="RefSeq" id="XP_026631771.1">
    <property type="nucleotide sequence ID" value="XM_026770419.1"/>
</dbReference>
<evidence type="ECO:0000313" key="1">
    <source>
        <dbReference type="EMBL" id="RDH38749.1"/>
    </source>
</evidence>
<sequence length="140" mass="15640">MRRDQQSLLMLSHRRPRPKVNMKIATFEEPGKRIRWTGLQTVLKPTLLTFKIPGFVIVMKVTMMMSIEILEDLEAEYWIGQAEAAQEARGLSWLAQQNLISPFASRGRGILEIHHDQKPTLSTEALAACALDASVVAAGA</sequence>